<evidence type="ECO:0000256" key="1">
    <source>
        <dbReference type="ARBA" id="ARBA00007017"/>
    </source>
</evidence>
<dbReference type="Pfam" id="PF09724">
    <property type="entry name" value="Dcc1"/>
    <property type="match status" value="1"/>
</dbReference>
<proteinExistence type="inferred from homology"/>
<dbReference type="PANTHER" id="PTHR13395">
    <property type="entry name" value="SISTER CHROMATID COHESION PROTEIN DCC1-RELATED"/>
    <property type="match status" value="1"/>
</dbReference>
<sequence length="95" mass="10881">MRPEEYLEGLAFVDNALATGKTIRYLSIDDLPEEPIKRLEILFTLQPTWKASEMQQFLSDLCPTARLLNELYMEYCRQATVDGEKVLAGLKEALL</sequence>
<dbReference type="AlphaFoldDB" id="A0A183DAN6"/>
<dbReference type="GO" id="GO:0000785">
    <property type="term" value="C:chromatin"/>
    <property type="evidence" value="ECO:0007669"/>
    <property type="project" value="TreeGrafter"/>
</dbReference>
<gene>
    <name evidence="4" type="ORF">GPUH_LOCUS5776</name>
</gene>
<reference evidence="4 5" key="2">
    <citation type="submission" date="2018-11" db="EMBL/GenBank/DDBJ databases">
        <authorList>
            <consortium name="Pathogen Informatics"/>
        </authorList>
    </citation>
    <scope>NUCLEOTIDE SEQUENCE [LARGE SCALE GENOMIC DNA]</scope>
</reference>
<name>A0A183DAN6_9BILA</name>
<protein>
    <recommendedName>
        <fullName evidence="2">Sister chromatid cohesion protein DCC1</fullName>
    </recommendedName>
</protein>
<evidence type="ECO:0000313" key="4">
    <source>
        <dbReference type="EMBL" id="VDK52118.1"/>
    </source>
</evidence>
<keyword evidence="3" id="KW-0235">DNA replication</keyword>
<evidence type="ECO:0000256" key="3">
    <source>
        <dbReference type="ARBA" id="ARBA00022705"/>
    </source>
</evidence>
<dbReference type="WBParaSite" id="GPUH_0000578501-mRNA-1">
    <property type="protein sequence ID" value="GPUH_0000578501-mRNA-1"/>
    <property type="gene ID" value="GPUH_0000578501"/>
</dbReference>
<reference evidence="6" key="1">
    <citation type="submission" date="2016-06" db="UniProtKB">
        <authorList>
            <consortium name="WormBaseParasite"/>
        </authorList>
    </citation>
    <scope>IDENTIFICATION</scope>
</reference>
<evidence type="ECO:0000313" key="5">
    <source>
        <dbReference type="Proteomes" id="UP000271098"/>
    </source>
</evidence>
<dbReference type="GO" id="GO:0006260">
    <property type="term" value="P:DNA replication"/>
    <property type="evidence" value="ECO:0007669"/>
    <property type="project" value="UniProtKB-KW"/>
</dbReference>
<dbReference type="Proteomes" id="UP000271098">
    <property type="component" value="Unassembled WGS sequence"/>
</dbReference>
<keyword evidence="5" id="KW-1185">Reference proteome</keyword>
<evidence type="ECO:0000313" key="6">
    <source>
        <dbReference type="WBParaSite" id="GPUH_0000578501-mRNA-1"/>
    </source>
</evidence>
<dbReference type="GO" id="GO:0000775">
    <property type="term" value="C:chromosome, centromeric region"/>
    <property type="evidence" value="ECO:0007669"/>
    <property type="project" value="TreeGrafter"/>
</dbReference>
<dbReference type="EMBL" id="UYRT01012657">
    <property type="protein sequence ID" value="VDK52118.1"/>
    <property type="molecule type" value="Genomic_DNA"/>
</dbReference>
<dbReference type="PANTHER" id="PTHR13395:SF6">
    <property type="entry name" value="SISTER CHROMATID COHESION PROTEIN DCC1"/>
    <property type="match status" value="1"/>
</dbReference>
<evidence type="ECO:0000256" key="2">
    <source>
        <dbReference type="ARBA" id="ARBA00017682"/>
    </source>
</evidence>
<dbReference type="GO" id="GO:0031390">
    <property type="term" value="C:Ctf18 RFC-like complex"/>
    <property type="evidence" value="ECO:0007669"/>
    <property type="project" value="InterPro"/>
</dbReference>
<comment type="similarity">
    <text evidence="1">Belongs to the DCC1 family.</text>
</comment>
<accession>A0A183DAN6</accession>
<dbReference type="GO" id="GO:0034088">
    <property type="term" value="P:maintenance of mitotic sister chromatid cohesion"/>
    <property type="evidence" value="ECO:0007669"/>
    <property type="project" value="TreeGrafter"/>
</dbReference>
<dbReference type="InterPro" id="IPR019128">
    <property type="entry name" value="Dcc1"/>
</dbReference>
<organism evidence="6">
    <name type="scientific">Gongylonema pulchrum</name>
    <dbReference type="NCBI Taxonomy" id="637853"/>
    <lineage>
        <taxon>Eukaryota</taxon>
        <taxon>Metazoa</taxon>
        <taxon>Ecdysozoa</taxon>
        <taxon>Nematoda</taxon>
        <taxon>Chromadorea</taxon>
        <taxon>Rhabditida</taxon>
        <taxon>Spirurina</taxon>
        <taxon>Spiruromorpha</taxon>
        <taxon>Spiruroidea</taxon>
        <taxon>Gongylonematidae</taxon>
        <taxon>Gongylonema</taxon>
    </lineage>
</organism>
<dbReference type="OrthoDB" id="5199543at2759"/>